<evidence type="ECO:0000256" key="1">
    <source>
        <dbReference type="SAM" id="MobiDB-lite"/>
    </source>
</evidence>
<feature type="compositionally biased region" description="Polar residues" evidence="1">
    <location>
        <begin position="272"/>
        <end position="281"/>
    </location>
</feature>
<organism evidence="2 3">
    <name type="scientific">Dorcoceras hygrometricum</name>
    <dbReference type="NCBI Taxonomy" id="472368"/>
    <lineage>
        <taxon>Eukaryota</taxon>
        <taxon>Viridiplantae</taxon>
        <taxon>Streptophyta</taxon>
        <taxon>Embryophyta</taxon>
        <taxon>Tracheophyta</taxon>
        <taxon>Spermatophyta</taxon>
        <taxon>Magnoliopsida</taxon>
        <taxon>eudicotyledons</taxon>
        <taxon>Gunneridae</taxon>
        <taxon>Pentapetalae</taxon>
        <taxon>asterids</taxon>
        <taxon>lamiids</taxon>
        <taxon>Lamiales</taxon>
        <taxon>Gesneriaceae</taxon>
        <taxon>Didymocarpoideae</taxon>
        <taxon>Trichosporeae</taxon>
        <taxon>Loxocarpinae</taxon>
        <taxon>Dorcoceras</taxon>
    </lineage>
</organism>
<feature type="compositionally biased region" description="Basic and acidic residues" evidence="1">
    <location>
        <begin position="68"/>
        <end position="94"/>
    </location>
</feature>
<protein>
    <submittedName>
        <fullName evidence="2">Uncharacterized protein</fullName>
    </submittedName>
</protein>
<proteinExistence type="predicted"/>
<name>A0A2Z7BZG7_9LAMI</name>
<reference evidence="2 3" key="1">
    <citation type="journal article" date="2015" name="Proc. Natl. Acad. Sci. U.S.A.">
        <title>The resurrection genome of Boea hygrometrica: A blueprint for survival of dehydration.</title>
        <authorList>
            <person name="Xiao L."/>
            <person name="Yang G."/>
            <person name="Zhang L."/>
            <person name="Yang X."/>
            <person name="Zhao S."/>
            <person name="Ji Z."/>
            <person name="Zhou Q."/>
            <person name="Hu M."/>
            <person name="Wang Y."/>
            <person name="Chen M."/>
            <person name="Xu Y."/>
            <person name="Jin H."/>
            <person name="Xiao X."/>
            <person name="Hu G."/>
            <person name="Bao F."/>
            <person name="Hu Y."/>
            <person name="Wan P."/>
            <person name="Li L."/>
            <person name="Deng X."/>
            <person name="Kuang T."/>
            <person name="Xiang C."/>
            <person name="Zhu J.K."/>
            <person name="Oliver M.J."/>
            <person name="He Y."/>
        </authorList>
    </citation>
    <scope>NUCLEOTIDE SEQUENCE [LARGE SCALE GENOMIC DNA]</scope>
    <source>
        <strain evidence="3">cv. XS01</strain>
    </source>
</reference>
<dbReference type="GO" id="GO:0009507">
    <property type="term" value="C:chloroplast"/>
    <property type="evidence" value="ECO:0007669"/>
    <property type="project" value="TreeGrafter"/>
</dbReference>
<feature type="region of interest" description="Disordered" evidence="1">
    <location>
        <begin position="325"/>
        <end position="353"/>
    </location>
</feature>
<dbReference type="EMBL" id="KV000901">
    <property type="protein sequence ID" value="KZV39656.1"/>
    <property type="molecule type" value="Genomic_DNA"/>
</dbReference>
<keyword evidence="3" id="KW-1185">Reference proteome</keyword>
<dbReference type="PANTHER" id="PTHR36764">
    <property type="entry name" value="TRNA (ILE)-LYSIDINE SYNTHASE"/>
    <property type="match status" value="1"/>
</dbReference>
<feature type="compositionally biased region" description="Basic and acidic residues" evidence="1">
    <location>
        <begin position="141"/>
        <end position="150"/>
    </location>
</feature>
<feature type="compositionally biased region" description="Basic and acidic residues" evidence="1">
    <location>
        <begin position="157"/>
        <end position="172"/>
    </location>
</feature>
<sequence length="353" mass="38543">MVAISLYKGNLHKVSDVPRRWPRPTSNISLKDFKILLRRRSRALARIRSSGNVAHASISNPASNLTPDDSKPDPIPKGNDLEKNHDGDHKDKDIPSTGPELPPQEDLKDLGEAKEVEMNEDALMKLVEKSDAIVEEEGEKEETAKKEGKTEVVNNSEVERSKQEDAINDKEKRRKEIEEKLELLNERKHSLVQVLKQILSAEEQLKRQNSVQGTSGRPPLPLQVDTTTDTGSMSRANTPKMGPDVAPCGDMDGGEADDTLNPNNHPRHVPRMSSTSPSSDCQQRKPPPNLVPLTHRTLLGVAGSPSPSRFAPAGQVHSSVSVTGTNYIASSPSPAASGGTSVFRDGRLPSPWN</sequence>
<dbReference type="OrthoDB" id="1922268at2759"/>
<feature type="region of interest" description="Disordered" evidence="1">
    <location>
        <begin position="128"/>
        <end position="172"/>
    </location>
</feature>
<feature type="compositionally biased region" description="Polar residues" evidence="1">
    <location>
        <begin position="224"/>
        <end position="237"/>
    </location>
</feature>
<feature type="region of interest" description="Disordered" evidence="1">
    <location>
        <begin position="49"/>
        <end position="106"/>
    </location>
</feature>
<evidence type="ECO:0000313" key="3">
    <source>
        <dbReference type="Proteomes" id="UP000250235"/>
    </source>
</evidence>
<dbReference type="Proteomes" id="UP000250235">
    <property type="component" value="Unassembled WGS sequence"/>
</dbReference>
<dbReference type="PANTHER" id="PTHR36764:SF1">
    <property type="entry name" value="TRNA (ILE)-LYSIDINE SYNTHASE"/>
    <property type="match status" value="1"/>
</dbReference>
<feature type="compositionally biased region" description="Polar residues" evidence="1">
    <location>
        <begin position="57"/>
        <end position="67"/>
    </location>
</feature>
<evidence type="ECO:0000313" key="2">
    <source>
        <dbReference type="EMBL" id="KZV39656.1"/>
    </source>
</evidence>
<dbReference type="AlphaFoldDB" id="A0A2Z7BZG7"/>
<accession>A0A2Z7BZG7</accession>
<feature type="region of interest" description="Disordered" evidence="1">
    <location>
        <begin position="206"/>
        <end position="293"/>
    </location>
</feature>
<gene>
    <name evidence="2" type="ORF">F511_22681</name>
</gene>